<evidence type="ECO:0000313" key="3">
    <source>
        <dbReference type="Proteomes" id="UP000067625"/>
    </source>
</evidence>
<dbReference type="OrthoDB" id="2375554at2"/>
<keyword evidence="1" id="KW-1133">Transmembrane helix</keyword>
<sequence length="205" mass="23019">MSFLTEWLTNIIVFILLAIVIDLLLPNSVMQKYVKMIISLLLILVLLQPIFSIFHADPEKIYDELTAGGQAQSENIKNQLNDEKKEIQAASRAYILEQMAVQLKNEAKKPLIESNYTIEKLDIETSSQLNSAEDVKQIIVHLTKETEEETIPSVAPVEIGGNENRISPFQKKEAEAMKNQLAETWEVDPGKVTVILEGGEVKKDG</sequence>
<dbReference type="STRING" id="1441095.AM592_08170"/>
<dbReference type="RefSeq" id="WP_053603336.1">
    <property type="nucleotide sequence ID" value="NZ_CP012600.1"/>
</dbReference>
<gene>
    <name evidence="2" type="ORF">AM592_08170</name>
</gene>
<protein>
    <submittedName>
        <fullName evidence="2">Stage III sporulation protein AF</fullName>
    </submittedName>
</protein>
<dbReference type="AlphaFoldDB" id="A0A0M4G8N3"/>
<dbReference type="NCBIfam" id="TIGR02896">
    <property type="entry name" value="spore_III_AF"/>
    <property type="match status" value="1"/>
</dbReference>
<evidence type="ECO:0000256" key="1">
    <source>
        <dbReference type="SAM" id="Phobius"/>
    </source>
</evidence>
<feature type="transmembrane region" description="Helical" evidence="1">
    <location>
        <begin position="6"/>
        <end position="25"/>
    </location>
</feature>
<name>A0A0M4G8N3_9BACI</name>
<organism evidence="2 3">
    <name type="scientific">Bacillus gobiensis</name>
    <dbReference type="NCBI Taxonomy" id="1441095"/>
    <lineage>
        <taxon>Bacteria</taxon>
        <taxon>Bacillati</taxon>
        <taxon>Bacillota</taxon>
        <taxon>Bacilli</taxon>
        <taxon>Bacillales</taxon>
        <taxon>Bacillaceae</taxon>
        <taxon>Bacillus</taxon>
    </lineage>
</organism>
<keyword evidence="3" id="KW-1185">Reference proteome</keyword>
<reference evidence="2 3" key="2">
    <citation type="journal article" date="2016" name="Int. J. Syst. Evol. Microbiol.">
        <title>Bacillus gobiensis sp. nov., isolated from a soil sample.</title>
        <authorList>
            <person name="Liu B."/>
            <person name="Liu G.H."/>
            <person name="Cetin S."/>
            <person name="Schumann P."/>
            <person name="Pan Z.Z."/>
            <person name="Chen Q.Q."/>
        </authorList>
    </citation>
    <scope>NUCLEOTIDE SEQUENCE [LARGE SCALE GENOMIC DNA]</scope>
    <source>
        <strain evidence="2 3">FJAT-4402</strain>
    </source>
</reference>
<proteinExistence type="predicted"/>
<dbReference type="Pfam" id="PF09581">
    <property type="entry name" value="Spore_III_AF"/>
    <property type="match status" value="1"/>
</dbReference>
<keyword evidence="1" id="KW-0812">Transmembrane</keyword>
<keyword evidence="1" id="KW-0472">Membrane</keyword>
<dbReference type="Proteomes" id="UP000067625">
    <property type="component" value="Chromosome"/>
</dbReference>
<dbReference type="PATRIC" id="fig|1441095.3.peg.1795"/>
<reference evidence="3" key="1">
    <citation type="submission" date="2015-08" db="EMBL/GenBank/DDBJ databases">
        <title>Genome sequencing project for genomic taxonomy and phylogenomics of Bacillus-like bacteria.</title>
        <authorList>
            <person name="Liu B."/>
            <person name="Wang J."/>
            <person name="Zhu Y."/>
            <person name="Liu G."/>
            <person name="Chen Q."/>
            <person name="Chen Z."/>
            <person name="Lan J."/>
            <person name="Che J."/>
            <person name="Ge C."/>
            <person name="Shi H."/>
            <person name="Pan Z."/>
            <person name="Liu X."/>
        </authorList>
    </citation>
    <scope>NUCLEOTIDE SEQUENCE [LARGE SCALE GENOMIC DNA]</scope>
    <source>
        <strain evidence="3">FJAT-4402</strain>
    </source>
</reference>
<evidence type="ECO:0000313" key="2">
    <source>
        <dbReference type="EMBL" id="ALC81578.1"/>
    </source>
</evidence>
<accession>A0A0M4G8N3</accession>
<feature type="transmembrane region" description="Helical" evidence="1">
    <location>
        <begin position="37"/>
        <end position="56"/>
    </location>
</feature>
<dbReference type="InterPro" id="IPR014245">
    <property type="entry name" value="Spore_III_AF"/>
</dbReference>
<dbReference type="EMBL" id="CP012600">
    <property type="protein sequence ID" value="ALC81578.1"/>
    <property type="molecule type" value="Genomic_DNA"/>
</dbReference>